<evidence type="ECO:0000313" key="3">
    <source>
        <dbReference type="Proteomes" id="UP000677152"/>
    </source>
</evidence>
<protein>
    <submittedName>
        <fullName evidence="2">DMT family transporter</fullName>
    </submittedName>
</protein>
<keyword evidence="1" id="KW-1133">Transmembrane helix</keyword>
<dbReference type="Proteomes" id="UP000677152">
    <property type="component" value="Chromosome"/>
</dbReference>
<reference evidence="2" key="1">
    <citation type="submission" date="2021-04" db="EMBL/GenBank/DDBJ databases">
        <title>Genomic sequence of Actinosynnema pretiosum subsp. pretiosum ATCC 31280 (C-14919).</title>
        <authorList>
            <person name="Bai L."/>
            <person name="Wang X."/>
            <person name="Xiao Y."/>
        </authorList>
    </citation>
    <scope>NUCLEOTIDE SEQUENCE</scope>
    <source>
        <strain evidence="2">ATCC 31280</strain>
    </source>
</reference>
<feature type="transmembrane region" description="Helical" evidence="1">
    <location>
        <begin position="43"/>
        <end position="63"/>
    </location>
</feature>
<gene>
    <name evidence="2" type="ORF">KCV87_00455</name>
</gene>
<sequence length="290" mass="28440">MDLTGTATGIVLSVASALAYAVGAVRQQRLAHLPGQVLARTPAWWWAIALNGVGGVLHVAALLFGPLVLVQSFGVLTVAFAVLLGALSRREAVGRAEWGGSALVGAGLAAVLLVVGTGSGARVLSGGDLVGLLVVTGVVLVLLGRGNAGGLRLAAAGGIAFGVLAALLQTTVLLVADGGAGALLRADTAPVVPASLVLVVVAVLLTQRSYRYGLGAPLSVNTTVNPLTAAVVGVVLLGERVGGEPGDVVLALLAALAVAGGVHLLSLVPERAPATGLRAEGEQAAVGMGS</sequence>
<dbReference type="NCBIfam" id="NF038012">
    <property type="entry name" value="DMT_1"/>
    <property type="match status" value="1"/>
</dbReference>
<dbReference type="AlphaFoldDB" id="A0AA45L7M6"/>
<feature type="transmembrane region" description="Helical" evidence="1">
    <location>
        <begin position="188"/>
        <end position="206"/>
    </location>
</feature>
<dbReference type="PANTHER" id="PTHR40761:SF1">
    <property type="entry name" value="CONSERVED INTEGRAL MEMBRANE ALANINE VALINE AND LEUCINE RICH PROTEIN-RELATED"/>
    <property type="match status" value="1"/>
</dbReference>
<evidence type="ECO:0000313" key="2">
    <source>
        <dbReference type="EMBL" id="QUF04655.1"/>
    </source>
</evidence>
<feature type="transmembrane region" description="Helical" evidence="1">
    <location>
        <begin position="99"/>
        <end position="117"/>
    </location>
</feature>
<evidence type="ECO:0000256" key="1">
    <source>
        <dbReference type="SAM" id="Phobius"/>
    </source>
</evidence>
<organism evidence="2 3">
    <name type="scientific">Actinosynnema pretiosum subsp. pretiosum</name>
    <dbReference type="NCBI Taxonomy" id="103721"/>
    <lineage>
        <taxon>Bacteria</taxon>
        <taxon>Bacillati</taxon>
        <taxon>Actinomycetota</taxon>
        <taxon>Actinomycetes</taxon>
        <taxon>Pseudonocardiales</taxon>
        <taxon>Pseudonocardiaceae</taxon>
        <taxon>Actinosynnema</taxon>
    </lineage>
</organism>
<feature type="transmembrane region" description="Helical" evidence="1">
    <location>
        <begin position="249"/>
        <end position="268"/>
    </location>
</feature>
<feature type="transmembrane region" description="Helical" evidence="1">
    <location>
        <begin position="218"/>
        <end position="237"/>
    </location>
</feature>
<dbReference type="EMBL" id="CP073249">
    <property type="protein sequence ID" value="QUF04655.1"/>
    <property type="molecule type" value="Genomic_DNA"/>
</dbReference>
<feature type="transmembrane region" description="Helical" evidence="1">
    <location>
        <begin position="69"/>
        <end position="87"/>
    </location>
</feature>
<proteinExistence type="predicted"/>
<feature type="transmembrane region" description="Helical" evidence="1">
    <location>
        <begin position="6"/>
        <end position="23"/>
    </location>
</feature>
<keyword evidence="1" id="KW-0472">Membrane</keyword>
<name>A0AA45L7M6_9PSEU</name>
<feature type="transmembrane region" description="Helical" evidence="1">
    <location>
        <begin position="123"/>
        <end position="143"/>
    </location>
</feature>
<accession>A0AA45L7M6</accession>
<feature type="transmembrane region" description="Helical" evidence="1">
    <location>
        <begin position="155"/>
        <end position="176"/>
    </location>
</feature>
<dbReference type="PANTHER" id="PTHR40761">
    <property type="entry name" value="CONSERVED INTEGRAL MEMBRANE ALANINE VALINE AND LEUCINE RICH PROTEIN-RELATED"/>
    <property type="match status" value="1"/>
</dbReference>
<keyword evidence="1" id="KW-0812">Transmembrane</keyword>